<evidence type="ECO:0000256" key="5">
    <source>
        <dbReference type="HAMAP-Rule" id="MF_01114"/>
    </source>
</evidence>
<dbReference type="InterPro" id="IPR053925">
    <property type="entry name" value="RecX_HTH_3rd"/>
</dbReference>
<sequence>MNRITRIEKQSARSKRYQIEVDGEPFCSIHEDVLVRFRLHKGMEMDRHQLEEILAAEEYNKVRMAALRFLSYKPRTACELRQQLERKDFSAKMICQVIAEMEKSGYLDDRQFARQWVNERMHGKGYGSRRLKQELMRKGIDLSLIDEALTEVDQDKERQLAMQVAERRYLRIGREPWPTVERRLGQYLLRQGYSMGVVRSVLNQLRTRYEEEKEHW</sequence>
<evidence type="ECO:0000259" key="7">
    <source>
        <dbReference type="Pfam" id="PF21981"/>
    </source>
</evidence>
<reference evidence="9 10" key="1">
    <citation type="submission" date="2020-07" db="EMBL/GenBank/DDBJ databases">
        <authorList>
            <person name="Feng H."/>
        </authorList>
    </citation>
    <scope>NUCLEOTIDE SEQUENCE [LARGE SCALE GENOMIC DNA]</scope>
    <source>
        <strain evidence="10">s-11</strain>
    </source>
</reference>
<name>A0A7W1X8Y5_9BACL</name>
<dbReference type="InterPro" id="IPR036388">
    <property type="entry name" value="WH-like_DNA-bd_sf"/>
</dbReference>
<proteinExistence type="inferred from homology"/>
<evidence type="ECO:0000256" key="3">
    <source>
        <dbReference type="ARBA" id="ARBA00018111"/>
    </source>
</evidence>
<dbReference type="Gene3D" id="1.10.10.10">
    <property type="entry name" value="Winged helix-like DNA-binding domain superfamily/Winged helix DNA-binding domain"/>
    <property type="match status" value="3"/>
</dbReference>
<evidence type="ECO:0000256" key="1">
    <source>
        <dbReference type="ARBA" id="ARBA00004496"/>
    </source>
</evidence>
<dbReference type="EMBL" id="JACEIP010000005">
    <property type="protein sequence ID" value="MBA4542243.1"/>
    <property type="molecule type" value="Genomic_DNA"/>
</dbReference>
<dbReference type="InterPro" id="IPR053926">
    <property type="entry name" value="RecX_HTH_1st"/>
</dbReference>
<evidence type="ECO:0000259" key="6">
    <source>
        <dbReference type="Pfam" id="PF02631"/>
    </source>
</evidence>
<keyword evidence="10" id="KW-1185">Reference proteome</keyword>
<dbReference type="GO" id="GO:0006282">
    <property type="term" value="P:regulation of DNA repair"/>
    <property type="evidence" value="ECO:0007669"/>
    <property type="project" value="UniProtKB-UniRule"/>
</dbReference>
<dbReference type="Pfam" id="PF02631">
    <property type="entry name" value="RecX_HTH2"/>
    <property type="match status" value="1"/>
</dbReference>
<feature type="domain" description="RecX second three-helical" evidence="6">
    <location>
        <begin position="108"/>
        <end position="149"/>
    </location>
</feature>
<organism evidence="9 10">
    <name type="scientific">Thermoactinomyces daqus</name>
    <dbReference type="NCBI Taxonomy" id="1329516"/>
    <lineage>
        <taxon>Bacteria</taxon>
        <taxon>Bacillati</taxon>
        <taxon>Bacillota</taxon>
        <taxon>Bacilli</taxon>
        <taxon>Bacillales</taxon>
        <taxon>Thermoactinomycetaceae</taxon>
        <taxon>Thermoactinomyces</taxon>
    </lineage>
</organism>
<dbReference type="PANTHER" id="PTHR33602">
    <property type="entry name" value="REGULATORY PROTEIN RECX FAMILY PROTEIN"/>
    <property type="match status" value="1"/>
</dbReference>
<dbReference type="OrthoDB" id="5421057at2"/>
<feature type="domain" description="RecX third three-helical" evidence="7">
    <location>
        <begin position="158"/>
        <end position="202"/>
    </location>
</feature>
<keyword evidence="4 5" id="KW-0963">Cytoplasm</keyword>
<dbReference type="RefSeq" id="WP_160173795.1">
    <property type="nucleotide sequence ID" value="NZ_JACEIP010000005.1"/>
</dbReference>
<accession>A0A7W1X8Y5</accession>
<protein>
    <recommendedName>
        <fullName evidence="3 5">Regulatory protein RecX</fullName>
    </recommendedName>
</protein>
<dbReference type="HAMAP" id="MF_01114">
    <property type="entry name" value="RecX"/>
    <property type="match status" value="1"/>
</dbReference>
<evidence type="ECO:0000256" key="4">
    <source>
        <dbReference type="ARBA" id="ARBA00022490"/>
    </source>
</evidence>
<dbReference type="PANTHER" id="PTHR33602:SF1">
    <property type="entry name" value="REGULATORY PROTEIN RECX FAMILY PROTEIN"/>
    <property type="match status" value="1"/>
</dbReference>
<evidence type="ECO:0000313" key="9">
    <source>
        <dbReference type="EMBL" id="MBA4542243.1"/>
    </source>
</evidence>
<dbReference type="Pfam" id="PF21982">
    <property type="entry name" value="RecX_HTH1"/>
    <property type="match status" value="1"/>
</dbReference>
<comment type="caution">
    <text evidence="9">The sequence shown here is derived from an EMBL/GenBank/DDBJ whole genome shotgun (WGS) entry which is preliminary data.</text>
</comment>
<evidence type="ECO:0000256" key="2">
    <source>
        <dbReference type="ARBA" id="ARBA00009695"/>
    </source>
</evidence>
<dbReference type="GO" id="GO:0005737">
    <property type="term" value="C:cytoplasm"/>
    <property type="evidence" value="ECO:0007669"/>
    <property type="project" value="UniProtKB-SubCell"/>
</dbReference>
<dbReference type="Pfam" id="PF21981">
    <property type="entry name" value="RecX_HTH3"/>
    <property type="match status" value="1"/>
</dbReference>
<dbReference type="InterPro" id="IPR036390">
    <property type="entry name" value="WH_DNA-bd_sf"/>
</dbReference>
<gene>
    <name evidence="5" type="primary">recX</name>
    <name evidence="9" type="ORF">H1164_04920</name>
</gene>
<evidence type="ECO:0000259" key="8">
    <source>
        <dbReference type="Pfam" id="PF21982"/>
    </source>
</evidence>
<comment type="similarity">
    <text evidence="2 5">Belongs to the RecX family.</text>
</comment>
<dbReference type="InterPro" id="IPR053924">
    <property type="entry name" value="RecX_HTH_2nd"/>
</dbReference>
<dbReference type="AlphaFoldDB" id="A0A7W1X8Y5"/>
<evidence type="ECO:0000313" key="10">
    <source>
        <dbReference type="Proteomes" id="UP000530514"/>
    </source>
</evidence>
<comment type="function">
    <text evidence="5">Modulates RecA activity.</text>
</comment>
<dbReference type="InterPro" id="IPR003783">
    <property type="entry name" value="Regulatory_RecX"/>
</dbReference>
<comment type="subcellular location">
    <subcellularLocation>
        <location evidence="1 5">Cytoplasm</location>
    </subcellularLocation>
</comment>
<dbReference type="Proteomes" id="UP000530514">
    <property type="component" value="Unassembled WGS sequence"/>
</dbReference>
<feature type="domain" description="RecX first three-helical" evidence="8">
    <location>
        <begin position="65"/>
        <end position="100"/>
    </location>
</feature>
<dbReference type="SUPFAM" id="SSF46785">
    <property type="entry name" value="Winged helix' DNA-binding domain"/>
    <property type="match status" value="1"/>
</dbReference>